<dbReference type="EMBL" id="AP022586">
    <property type="protein sequence ID" value="BBY18201.1"/>
    <property type="molecule type" value="Genomic_DNA"/>
</dbReference>
<evidence type="ECO:0000313" key="1">
    <source>
        <dbReference type="EMBL" id="BBY18201.1"/>
    </source>
</evidence>
<dbReference type="Proteomes" id="UP000466607">
    <property type="component" value="Chromosome"/>
</dbReference>
<reference evidence="1 2" key="1">
    <citation type="journal article" date="2019" name="Emerg. Microbes Infect.">
        <title>Comprehensive subspecies identification of 175 nontuberculous mycobacteria species based on 7547 genomic profiles.</title>
        <authorList>
            <person name="Matsumoto Y."/>
            <person name="Kinjo T."/>
            <person name="Motooka D."/>
            <person name="Nabeya D."/>
            <person name="Jung N."/>
            <person name="Uechi K."/>
            <person name="Horii T."/>
            <person name="Iida T."/>
            <person name="Fujita J."/>
            <person name="Nakamura S."/>
        </authorList>
    </citation>
    <scope>NUCLEOTIDE SEQUENCE [LARGE SCALE GENOMIC DNA]</scope>
    <source>
        <strain evidence="1 2">JCM 17423</strain>
    </source>
</reference>
<proteinExistence type="predicted"/>
<dbReference type="Gene3D" id="3.40.50.150">
    <property type="entry name" value="Vaccinia Virus protein VP39"/>
    <property type="match status" value="1"/>
</dbReference>
<protein>
    <recommendedName>
        <fullName evidence="3">Methyltransferase family protein</fullName>
    </recommendedName>
</protein>
<dbReference type="RefSeq" id="WP_134057980.1">
    <property type="nucleotide sequence ID" value="NZ_AP022586.1"/>
</dbReference>
<name>A0AAD1INJ8_9MYCO</name>
<dbReference type="AlphaFoldDB" id="A0AAD1INJ8"/>
<evidence type="ECO:0000313" key="2">
    <source>
        <dbReference type="Proteomes" id="UP000466607"/>
    </source>
</evidence>
<organism evidence="1 2">
    <name type="scientific">Mycolicibacterium litorale</name>
    <dbReference type="NCBI Taxonomy" id="758802"/>
    <lineage>
        <taxon>Bacteria</taxon>
        <taxon>Bacillati</taxon>
        <taxon>Actinomycetota</taxon>
        <taxon>Actinomycetes</taxon>
        <taxon>Mycobacteriales</taxon>
        <taxon>Mycobacteriaceae</taxon>
        <taxon>Mycolicibacterium</taxon>
    </lineage>
</organism>
<gene>
    <name evidence="1" type="ORF">MLIT_37930</name>
</gene>
<dbReference type="Pfam" id="PF13578">
    <property type="entry name" value="Methyltransf_24"/>
    <property type="match status" value="1"/>
</dbReference>
<keyword evidence="2" id="KW-1185">Reference proteome</keyword>
<sequence length="212" mass="23125">MSDEKSFDTPVHRWEDIPGWFGWRQAQEEAVAHFGDGARFVEVGSYLGRSLCSLAEVVQQSGRRIDVVGVDTCRGSGPEGNRQVNAHGAAVEFGGGTFAGLLHRNVIACGFADTVALLVTDSLSAARMFDDESLAWVHIDARHDYDSVRADIAAWAPKVTRGGWLSGDDYHPEWWPGVVAAVGDSLPDAGEWWPGQWRWLKGDAVYAPGSRV</sequence>
<accession>A0AAD1INJ8</accession>
<evidence type="ECO:0008006" key="3">
    <source>
        <dbReference type="Google" id="ProtNLM"/>
    </source>
</evidence>
<dbReference type="SUPFAM" id="SSF53335">
    <property type="entry name" value="S-adenosyl-L-methionine-dependent methyltransferases"/>
    <property type="match status" value="1"/>
</dbReference>
<dbReference type="InterPro" id="IPR029063">
    <property type="entry name" value="SAM-dependent_MTases_sf"/>
</dbReference>